<dbReference type="InterPro" id="IPR051261">
    <property type="entry name" value="NLR"/>
</dbReference>
<keyword evidence="4" id="KW-0677">Repeat</keyword>
<dbReference type="InterPro" id="IPR027417">
    <property type="entry name" value="P-loop_NTPase"/>
</dbReference>
<dbReference type="EMBL" id="JAERUA010000002">
    <property type="protein sequence ID" value="KAI1903159.1"/>
    <property type="molecule type" value="Genomic_DNA"/>
</dbReference>
<keyword evidence="6" id="KW-0067">ATP-binding</keyword>
<evidence type="ECO:0000256" key="1">
    <source>
        <dbReference type="ARBA" id="ARBA00004496"/>
    </source>
</evidence>
<dbReference type="InterPro" id="IPR029495">
    <property type="entry name" value="NACHT-assoc"/>
</dbReference>
<evidence type="ECO:0000256" key="2">
    <source>
        <dbReference type="ARBA" id="ARBA00022490"/>
    </source>
</evidence>
<dbReference type="InterPro" id="IPR041267">
    <property type="entry name" value="NLRP_HD2"/>
</dbReference>
<evidence type="ECO:0000313" key="9">
    <source>
        <dbReference type="Proteomes" id="UP000829720"/>
    </source>
</evidence>
<dbReference type="FunFam" id="3.40.50.300:FF:000210">
    <property type="entry name" value="Si:dkey-16p6.1"/>
    <property type="match status" value="1"/>
</dbReference>
<evidence type="ECO:0000256" key="4">
    <source>
        <dbReference type="ARBA" id="ARBA00022737"/>
    </source>
</evidence>
<dbReference type="Pfam" id="PF05729">
    <property type="entry name" value="NACHT"/>
    <property type="match status" value="1"/>
</dbReference>
<dbReference type="InterPro" id="IPR041075">
    <property type="entry name" value="NOD1/2_WH"/>
</dbReference>
<dbReference type="GO" id="GO:0005524">
    <property type="term" value="F:ATP binding"/>
    <property type="evidence" value="ECO:0007669"/>
    <property type="project" value="UniProtKB-KW"/>
</dbReference>
<organism evidence="8 9">
    <name type="scientific">Albula goreensis</name>
    <dbReference type="NCBI Taxonomy" id="1534307"/>
    <lineage>
        <taxon>Eukaryota</taxon>
        <taxon>Metazoa</taxon>
        <taxon>Chordata</taxon>
        <taxon>Craniata</taxon>
        <taxon>Vertebrata</taxon>
        <taxon>Euteleostomi</taxon>
        <taxon>Actinopterygii</taxon>
        <taxon>Neopterygii</taxon>
        <taxon>Teleostei</taxon>
        <taxon>Albuliformes</taxon>
        <taxon>Albulidae</taxon>
        <taxon>Albula</taxon>
    </lineage>
</organism>
<dbReference type="Gene3D" id="3.40.50.300">
    <property type="entry name" value="P-loop containing nucleotide triphosphate hydrolases"/>
    <property type="match status" value="1"/>
</dbReference>
<proteinExistence type="predicted"/>
<dbReference type="Pfam" id="PF14484">
    <property type="entry name" value="FISNA"/>
    <property type="match status" value="1"/>
</dbReference>
<name>A0A8T3E0W1_9TELE</name>
<accession>A0A8T3E0W1</accession>
<dbReference type="Proteomes" id="UP000829720">
    <property type="component" value="Unassembled WGS sequence"/>
</dbReference>
<evidence type="ECO:0000256" key="6">
    <source>
        <dbReference type="ARBA" id="ARBA00022840"/>
    </source>
</evidence>
<dbReference type="PANTHER" id="PTHR24106">
    <property type="entry name" value="NACHT, LRR AND CARD DOMAINS-CONTAINING"/>
    <property type="match status" value="1"/>
</dbReference>
<dbReference type="OrthoDB" id="120976at2759"/>
<keyword evidence="5" id="KW-0547">Nucleotide-binding</keyword>
<feature type="domain" description="NACHT" evidence="7">
    <location>
        <begin position="92"/>
        <end position="227"/>
    </location>
</feature>
<comment type="subcellular location">
    <subcellularLocation>
        <location evidence="1">Cytoplasm</location>
    </subcellularLocation>
</comment>
<evidence type="ECO:0000313" key="8">
    <source>
        <dbReference type="EMBL" id="KAI1903159.1"/>
    </source>
</evidence>
<dbReference type="SUPFAM" id="SSF52540">
    <property type="entry name" value="P-loop containing nucleoside triphosphate hydrolases"/>
    <property type="match status" value="1"/>
</dbReference>
<keyword evidence="2" id="KW-0963">Cytoplasm</keyword>
<comment type="caution">
    <text evidence="8">The sequence shown here is derived from an EMBL/GenBank/DDBJ whole genome shotgun (WGS) entry which is preliminary data.</text>
</comment>
<evidence type="ECO:0000256" key="5">
    <source>
        <dbReference type="ARBA" id="ARBA00022741"/>
    </source>
</evidence>
<sequence length="527" mass="61618">MCKRNEVQYELKASMKRKYTCIFEGLAKQGSSTVFKKIYTELFITEGGNAGINTQHEVQKIENMVKTQHRRDVVMKCREIFDPEAGHKRFQRNVLMKGMAGIGKSACVQRFILDWAEGERHQDVYFVFPLPFQELNLMEAGQYSLMQLLHSFFPEMRKLEKIECCDDYKILFICDGLDECRLSLDFRRNESWCDVTQPTRLDMLLTNLIRGNLLPSALLWITSRAKASNRIPPDCVHQVVEVRGFNDAQKEEYFRKRLVDENLANRMITHLQSTKALHIMCHIPMFCWTASDILQRAFRGTDGEIPKSLTQMFTHFLLVQLNTKVRKYHRKELNQMLEEEKEFLMKIGKLAFRMLEKDQLILNEEEWKESGISFEEGVVQSGLCTELFKEEFVMYHEKVSCFIHLYIQEYLAALFVLLSFKNSNRNVLDQPLRKLSRIFKEPTLFDLHKSAVDIALQNSSGRFDIFLRFLLGLSVESNQELLRGILTPVGGSGPLEKTAQYIRKKIKENHFPQRRENLTFCLIELEA</sequence>
<dbReference type="PROSITE" id="PS50837">
    <property type="entry name" value="NACHT"/>
    <property type="match status" value="1"/>
</dbReference>
<dbReference type="GO" id="GO:0005737">
    <property type="term" value="C:cytoplasm"/>
    <property type="evidence" value="ECO:0007669"/>
    <property type="project" value="UniProtKB-SubCell"/>
</dbReference>
<evidence type="ECO:0000259" key="7">
    <source>
        <dbReference type="PROSITE" id="PS50837"/>
    </source>
</evidence>
<dbReference type="InterPro" id="IPR007111">
    <property type="entry name" value="NACHT_NTPase"/>
</dbReference>
<dbReference type="SMART" id="SM01288">
    <property type="entry name" value="FISNA"/>
    <property type="match status" value="1"/>
</dbReference>
<protein>
    <recommendedName>
        <fullName evidence="7">NACHT domain-containing protein</fullName>
    </recommendedName>
</protein>
<gene>
    <name evidence="8" type="ORF">AGOR_G00024340</name>
</gene>
<evidence type="ECO:0000256" key="3">
    <source>
        <dbReference type="ARBA" id="ARBA00022614"/>
    </source>
</evidence>
<reference evidence="8" key="1">
    <citation type="submission" date="2021-01" db="EMBL/GenBank/DDBJ databases">
        <authorList>
            <person name="Zahm M."/>
            <person name="Roques C."/>
            <person name="Cabau C."/>
            <person name="Klopp C."/>
            <person name="Donnadieu C."/>
            <person name="Jouanno E."/>
            <person name="Lampietro C."/>
            <person name="Louis A."/>
            <person name="Herpin A."/>
            <person name="Echchiki A."/>
            <person name="Berthelot C."/>
            <person name="Parey E."/>
            <person name="Roest-Crollius H."/>
            <person name="Braasch I."/>
            <person name="Postlethwait J."/>
            <person name="Bobe J."/>
            <person name="Montfort J."/>
            <person name="Bouchez O."/>
            <person name="Begum T."/>
            <person name="Mejri S."/>
            <person name="Adams A."/>
            <person name="Chen W.-J."/>
            <person name="Guiguen Y."/>
        </authorList>
    </citation>
    <scope>NUCLEOTIDE SEQUENCE</scope>
    <source>
        <tissue evidence="8">Blood</tissue>
    </source>
</reference>
<dbReference type="AlphaFoldDB" id="A0A8T3E0W1"/>
<keyword evidence="9" id="KW-1185">Reference proteome</keyword>
<dbReference type="Pfam" id="PF17776">
    <property type="entry name" value="NLRC4_HD2"/>
    <property type="match status" value="1"/>
</dbReference>
<keyword evidence="3" id="KW-0433">Leucine-rich repeat</keyword>
<dbReference type="Pfam" id="PF17779">
    <property type="entry name" value="WHD_NOD2"/>
    <property type="match status" value="1"/>
</dbReference>